<dbReference type="Gramene" id="Pp3c9_23030V3.4">
    <property type="protein sequence ID" value="Pp3c9_23030V3.4"/>
    <property type="gene ID" value="Pp3c9_23030"/>
</dbReference>
<reference evidence="1 2" key="1">
    <citation type="journal article" date="2008" name="Science">
        <title>The Physcomitrella genome reveals evolutionary insights into the conquest of land by plants.</title>
        <authorList>
            <person name="Rensing S."/>
            <person name="Lang D."/>
            <person name="Zimmer A."/>
            <person name="Terry A."/>
            <person name="Salamov A."/>
            <person name="Shapiro H."/>
            <person name="Nishiyama T."/>
            <person name="Perroud P.-F."/>
            <person name="Lindquist E."/>
            <person name="Kamisugi Y."/>
            <person name="Tanahashi T."/>
            <person name="Sakakibara K."/>
            <person name="Fujita T."/>
            <person name="Oishi K."/>
            <person name="Shin-I T."/>
            <person name="Kuroki Y."/>
            <person name="Toyoda A."/>
            <person name="Suzuki Y."/>
            <person name="Hashimoto A."/>
            <person name="Yamaguchi K."/>
            <person name="Sugano A."/>
            <person name="Kohara Y."/>
            <person name="Fujiyama A."/>
            <person name="Anterola A."/>
            <person name="Aoki S."/>
            <person name="Ashton N."/>
            <person name="Barbazuk W.B."/>
            <person name="Barker E."/>
            <person name="Bennetzen J."/>
            <person name="Bezanilla M."/>
            <person name="Blankenship R."/>
            <person name="Cho S.H."/>
            <person name="Dutcher S."/>
            <person name="Estelle M."/>
            <person name="Fawcett J.A."/>
            <person name="Gundlach H."/>
            <person name="Hanada K."/>
            <person name="Heyl A."/>
            <person name="Hicks K.A."/>
            <person name="Hugh J."/>
            <person name="Lohr M."/>
            <person name="Mayer K."/>
            <person name="Melkozernov A."/>
            <person name="Murata T."/>
            <person name="Nelson D."/>
            <person name="Pils B."/>
            <person name="Prigge M."/>
            <person name="Reiss B."/>
            <person name="Renner T."/>
            <person name="Rombauts S."/>
            <person name="Rushton P."/>
            <person name="Sanderfoot A."/>
            <person name="Schween G."/>
            <person name="Shiu S.-H."/>
            <person name="Stueber K."/>
            <person name="Theodoulou F.L."/>
            <person name="Tu H."/>
            <person name="Van de Peer Y."/>
            <person name="Verrier P.J."/>
            <person name="Waters E."/>
            <person name="Wood A."/>
            <person name="Yang L."/>
            <person name="Cove D."/>
            <person name="Cuming A."/>
            <person name="Hasebe M."/>
            <person name="Lucas S."/>
            <person name="Mishler D.B."/>
            <person name="Reski R."/>
            <person name="Grigoriev I."/>
            <person name="Quatrano R.S."/>
            <person name="Boore J.L."/>
        </authorList>
    </citation>
    <scope>NUCLEOTIDE SEQUENCE [LARGE SCALE GENOMIC DNA]</scope>
    <source>
        <strain evidence="1 2">cv. Gransden 2004</strain>
    </source>
</reference>
<dbReference type="AlphaFoldDB" id="A9U1E0"/>
<reference evidence="1 2" key="2">
    <citation type="journal article" date="2018" name="Plant J.">
        <title>The Physcomitrella patens chromosome-scale assembly reveals moss genome structure and evolution.</title>
        <authorList>
            <person name="Lang D."/>
            <person name="Ullrich K.K."/>
            <person name="Murat F."/>
            <person name="Fuchs J."/>
            <person name="Jenkins J."/>
            <person name="Haas F.B."/>
            <person name="Piednoel M."/>
            <person name="Gundlach H."/>
            <person name="Van Bel M."/>
            <person name="Meyberg R."/>
            <person name="Vives C."/>
            <person name="Morata J."/>
            <person name="Symeonidi A."/>
            <person name="Hiss M."/>
            <person name="Muchero W."/>
            <person name="Kamisugi Y."/>
            <person name="Saleh O."/>
            <person name="Blanc G."/>
            <person name="Decker E.L."/>
            <person name="van Gessel N."/>
            <person name="Grimwood J."/>
            <person name="Hayes R.D."/>
            <person name="Graham S.W."/>
            <person name="Gunter L.E."/>
            <person name="McDaniel S.F."/>
            <person name="Hoernstein S.N.W."/>
            <person name="Larsson A."/>
            <person name="Li F.W."/>
            <person name="Perroud P.F."/>
            <person name="Phillips J."/>
            <person name="Ranjan P."/>
            <person name="Rokshar D.S."/>
            <person name="Rothfels C.J."/>
            <person name="Schneider L."/>
            <person name="Shu S."/>
            <person name="Stevenson D.W."/>
            <person name="Thummler F."/>
            <person name="Tillich M."/>
            <person name="Villarreal Aguilar J.C."/>
            <person name="Widiez T."/>
            <person name="Wong G.K."/>
            <person name="Wymore A."/>
            <person name="Zhang Y."/>
            <person name="Zimmer A.D."/>
            <person name="Quatrano R.S."/>
            <person name="Mayer K.F.X."/>
            <person name="Goodstein D."/>
            <person name="Casacuberta J.M."/>
            <person name="Vandepoele K."/>
            <person name="Reski R."/>
            <person name="Cuming A.C."/>
            <person name="Tuskan G.A."/>
            <person name="Maumus F."/>
            <person name="Salse J."/>
            <person name="Schmutz J."/>
            <person name="Rensing S.A."/>
        </authorList>
    </citation>
    <scope>NUCLEOTIDE SEQUENCE [LARGE SCALE GENOMIC DNA]</scope>
    <source>
        <strain evidence="1 2">cv. Gransden 2004</strain>
    </source>
</reference>
<organism evidence="1 2">
    <name type="scientific">Physcomitrium patens</name>
    <name type="common">Spreading-leaved earth moss</name>
    <name type="synonym">Physcomitrella patens</name>
    <dbReference type="NCBI Taxonomy" id="3218"/>
    <lineage>
        <taxon>Eukaryota</taxon>
        <taxon>Viridiplantae</taxon>
        <taxon>Streptophyta</taxon>
        <taxon>Embryophyta</taxon>
        <taxon>Bryophyta</taxon>
        <taxon>Bryophytina</taxon>
        <taxon>Bryopsida</taxon>
        <taxon>Funariidae</taxon>
        <taxon>Funariales</taxon>
        <taxon>Funariaceae</taxon>
        <taxon>Physcomitrium</taxon>
    </lineage>
</organism>
<dbReference type="Proteomes" id="UP000006727">
    <property type="component" value="Chromosome 9"/>
</dbReference>
<reference evidence="1" key="3">
    <citation type="submission" date="2020-12" db="UniProtKB">
        <authorList>
            <consortium name="EnsemblPlants"/>
        </authorList>
    </citation>
    <scope>IDENTIFICATION</scope>
</reference>
<dbReference type="EnsemblPlants" id="Pp3c9_23030V3.3">
    <property type="protein sequence ID" value="Pp3c9_23030V3.3"/>
    <property type="gene ID" value="Pp3c9_23030"/>
</dbReference>
<dbReference type="HOGENOM" id="CLU_2088925_0_0_1"/>
<accession>A9U1E0</accession>
<name>A9U1E0_PHYPA</name>
<dbReference type="EMBL" id="ABEU02000009">
    <property type="status" value="NOT_ANNOTATED_CDS"/>
    <property type="molecule type" value="Genomic_DNA"/>
</dbReference>
<keyword evidence="2" id="KW-1185">Reference proteome</keyword>
<proteinExistence type="predicted"/>
<dbReference type="EnsemblPlants" id="Pp3c9_23030V3.4">
    <property type="protein sequence ID" value="Pp3c9_23030V3.4"/>
    <property type="gene ID" value="Pp3c9_23030"/>
</dbReference>
<dbReference type="Gramene" id="Pp3c9_23030V3.3">
    <property type="protein sequence ID" value="Pp3c9_23030V3.3"/>
    <property type="gene ID" value="Pp3c9_23030"/>
</dbReference>
<sequence>MAHPLPSDKIQKRVIMFEMIGDVEEADWSADMANASSTPRTVSTLLCPFSVPSVLCKWAADLAHEPSYRSPCGTAVTTISTVVEAVASDSSVERIPTRDQLFFGLRLCSKFYLVHVS</sequence>
<evidence type="ECO:0000313" key="2">
    <source>
        <dbReference type="Proteomes" id="UP000006727"/>
    </source>
</evidence>
<dbReference type="InParanoid" id="A9U1E0"/>
<evidence type="ECO:0000313" key="1">
    <source>
        <dbReference type="EnsemblPlants" id="Pp3c9_23030V3.4"/>
    </source>
</evidence>
<protein>
    <submittedName>
        <fullName evidence="1">Uncharacterized protein</fullName>
    </submittedName>
</protein>